<feature type="compositionally biased region" description="Low complexity" evidence="10">
    <location>
        <begin position="82"/>
        <end position="97"/>
    </location>
</feature>
<keyword evidence="3 9" id="KW-0808">Transferase</keyword>
<comment type="catalytic activity">
    <reaction evidence="8 9">
        <text>N(6)-[(R)-dihydrolipoyl]-L-lysyl-[protein] + acetyl-CoA = N(6)-[(R)-S(8)-acetyldihydrolipoyl]-L-lysyl-[protein] + CoA</text>
        <dbReference type="Rhea" id="RHEA:17017"/>
        <dbReference type="Rhea" id="RHEA-COMP:10475"/>
        <dbReference type="Rhea" id="RHEA-COMP:10478"/>
        <dbReference type="ChEBI" id="CHEBI:57287"/>
        <dbReference type="ChEBI" id="CHEBI:57288"/>
        <dbReference type="ChEBI" id="CHEBI:83100"/>
        <dbReference type="ChEBI" id="CHEBI:83111"/>
        <dbReference type="EC" id="2.3.1.12"/>
    </reaction>
</comment>
<dbReference type="NCBIfam" id="TIGR01348">
    <property type="entry name" value="PDHac_trf_long"/>
    <property type="match status" value="1"/>
</dbReference>
<dbReference type="InterPro" id="IPR036625">
    <property type="entry name" value="E3-bd_dom_sf"/>
</dbReference>
<dbReference type="PROSITE" id="PS50968">
    <property type="entry name" value="BIOTINYL_LIPOYL"/>
    <property type="match status" value="1"/>
</dbReference>
<dbReference type="InterPro" id="IPR004167">
    <property type="entry name" value="PSBD"/>
</dbReference>
<reference evidence="13" key="1">
    <citation type="submission" date="2022-10" db="EMBL/GenBank/DDBJ databases">
        <title>The WGS of Solirubrobacter phytolaccae KCTC 29190.</title>
        <authorList>
            <person name="Jiang Z."/>
        </authorList>
    </citation>
    <scope>NUCLEOTIDE SEQUENCE</scope>
    <source>
        <strain evidence="13">KCTC 29190</strain>
    </source>
</reference>
<evidence type="ECO:0000256" key="4">
    <source>
        <dbReference type="ARBA" id="ARBA00022737"/>
    </source>
</evidence>
<dbReference type="Proteomes" id="UP001147653">
    <property type="component" value="Unassembled WGS sequence"/>
</dbReference>
<dbReference type="InterPro" id="IPR011053">
    <property type="entry name" value="Single_hybrid_motif"/>
</dbReference>
<evidence type="ECO:0000256" key="6">
    <source>
        <dbReference type="ARBA" id="ARBA00023315"/>
    </source>
</evidence>
<dbReference type="GO" id="GO:0004742">
    <property type="term" value="F:dihydrolipoyllysine-residue acetyltransferase activity"/>
    <property type="evidence" value="ECO:0007669"/>
    <property type="project" value="UniProtKB-UniRule"/>
</dbReference>
<comment type="subunit">
    <text evidence="2 9">Forms a 24-polypeptide structural core with octahedral symmetry.</text>
</comment>
<dbReference type="InterPro" id="IPR050743">
    <property type="entry name" value="2-oxoacid_DH_E2_comp"/>
</dbReference>
<dbReference type="SUPFAM" id="SSF47005">
    <property type="entry name" value="Peripheral subunit-binding domain of 2-oxo acid dehydrogenase complex"/>
    <property type="match status" value="1"/>
</dbReference>
<protein>
    <recommendedName>
        <fullName evidence="9">Acetyltransferase component of pyruvate dehydrogenase complex</fullName>
        <ecNumber evidence="9">2.3.1.12</ecNumber>
    </recommendedName>
</protein>
<feature type="domain" description="Lipoyl-binding" evidence="11">
    <location>
        <begin position="3"/>
        <end position="77"/>
    </location>
</feature>
<feature type="region of interest" description="Disordered" evidence="10">
    <location>
        <begin position="82"/>
        <end position="137"/>
    </location>
</feature>
<feature type="compositionally biased region" description="Low complexity" evidence="10">
    <location>
        <begin position="119"/>
        <end position="137"/>
    </location>
</feature>
<evidence type="ECO:0000256" key="8">
    <source>
        <dbReference type="ARBA" id="ARBA00048370"/>
    </source>
</evidence>
<keyword evidence="6 9" id="KW-0012">Acyltransferase</keyword>
<comment type="caution">
    <text evidence="13">The sequence shown here is derived from an EMBL/GenBank/DDBJ whole genome shotgun (WGS) entry which is preliminary data.</text>
</comment>
<dbReference type="Pfam" id="PF00198">
    <property type="entry name" value="2-oxoacid_dh"/>
    <property type="match status" value="1"/>
</dbReference>
<dbReference type="FunFam" id="2.40.50.100:FF:000009">
    <property type="entry name" value="Acetyltransferase component of pyruvate dehydrogenase complex"/>
    <property type="match status" value="1"/>
</dbReference>
<comment type="cofactor">
    <cofactor evidence="9">
        <name>(R)-lipoate</name>
        <dbReference type="ChEBI" id="CHEBI:83088"/>
    </cofactor>
    <text evidence="9">Binds 1 lipoyl cofactor covalently.</text>
</comment>
<dbReference type="GO" id="GO:0045254">
    <property type="term" value="C:pyruvate dehydrogenase complex"/>
    <property type="evidence" value="ECO:0007669"/>
    <property type="project" value="UniProtKB-UniRule"/>
</dbReference>
<dbReference type="PROSITE" id="PS00189">
    <property type="entry name" value="LIPOYL"/>
    <property type="match status" value="1"/>
</dbReference>
<dbReference type="GO" id="GO:0031405">
    <property type="term" value="F:lipoic acid binding"/>
    <property type="evidence" value="ECO:0007669"/>
    <property type="project" value="TreeGrafter"/>
</dbReference>
<keyword evidence="5 9" id="KW-0450">Lipoyl</keyword>
<name>A0A9X3N8L5_9ACTN</name>
<dbReference type="AlphaFoldDB" id="A0A9X3N8L5"/>
<keyword evidence="4" id="KW-0677">Repeat</keyword>
<evidence type="ECO:0000313" key="13">
    <source>
        <dbReference type="EMBL" id="MDA0181793.1"/>
    </source>
</evidence>
<dbReference type="Gene3D" id="2.40.50.100">
    <property type="match status" value="1"/>
</dbReference>
<dbReference type="CDD" id="cd06849">
    <property type="entry name" value="lipoyl_domain"/>
    <property type="match status" value="1"/>
</dbReference>
<sequence>MASEQVLVPDIGDFDDVPVIEVLVSVGDEVAAEDPLVVLESDKATMEVPSPSAGKVTEIGIAVGDKVKEGSAILTLEVSGANGAAPEAETAPAGAVAEDAKAAETEDVKAVEEPKSVDAPAQPASPQQSAGVSSAPAYASPGVRRLARELGVDLSTVTGSGRKGRITKDDVQQAKDAPAAAPAAAPAPGGGAAIEGLNLAPWPKVNFERYGEIERQPLTRIQKISGPNLGRNWVMIPHVTHNDEADITELEAFRKRTNSEQSEAKVTMVALLAKAVVASLKAFPVVNSSLDGDDLVLKRYYNIGFAADTPNGLVVPVIKDADSKGILEIAKDLTELSKKAREGKLAGGDMQGSTFTISSLGGIGGTSFTPIVNAPEVAILGVTRSAMKPVWNGSEFVPRLMVPLSLSYDHRVIDGALAARFTAHLVNQLSDLRRVLL</sequence>
<evidence type="ECO:0000313" key="14">
    <source>
        <dbReference type="Proteomes" id="UP001147653"/>
    </source>
</evidence>
<comment type="function">
    <text evidence="7">The pyruvate dehydrogenase complex catalyzes the overall conversion of pyruvate to acetyl-CoA and CO(2). It contains multiple copies of three enzymatic components: pyruvate dehydrogenase (E1), dihydrolipoamide acetyltransferase (E2) and lipoamide dehydrogenase (E3).</text>
</comment>
<dbReference type="InterPro" id="IPR003016">
    <property type="entry name" value="2-oxoA_DH_lipoyl-BS"/>
</dbReference>
<evidence type="ECO:0000259" key="12">
    <source>
        <dbReference type="PROSITE" id="PS51826"/>
    </source>
</evidence>
<dbReference type="SUPFAM" id="SSF51230">
    <property type="entry name" value="Single hybrid motif"/>
    <property type="match status" value="1"/>
</dbReference>
<keyword evidence="14" id="KW-1185">Reference proteome</keyword>
<evidence type="ECO:0000256" key="1">
    <source>
        <dbReference type="ARBA" id="ARBA00007317"/>
    </source>
</evidence>
<dbReference type="InterPro" id="IPR023213">
    <property type="entry name" value="CAT-like_dom_sf"/>
</dbReference>
<dbReference type="PROSITE" id="PS51826">
    <property type="entry name" value="PSBD"/>
    <property type="match status" value="1"/>
</dbReference>
<evidence type="ECO:0000256" key="10">
    <source>
        <dbReference type="SAM" id="MobiDB-lite"/>
    </source>
</evidence>
<evidence type="ECO:0000256" key="3">
    <source>
        <dbReference type="ARBA" id="ARBA00022679"/>
    </source>
</evidence>
<evidence type="ECO:0000259" key="11">
    <source>
        <dbReference type="PROSITE" id="PS50968"/>
    </source>
</evidence>
<dbReference type="InterPro" id="IPR000089">
    <property type="entry name" value="Biotin_lipoyl"/>
</dbReference>
<evidence type="ECO:0000256" key="5">
    <source>
        <dbReference type="ARBA" id="ARBA00022823"/>
    </source>
</evidence>
<dbReference type="InterPro" id="IPR001078">
    <property type="entry name" value="2-oxoacid_DH_actylTfrase"/>
</dbReference>
<feature type="compositionally biased region" description="Basic and acidic residues" evidence="10">
    <location>
        <begin position="98"/>
        <end position="116"/>
    </location>
</feature>
<dbReference type="Pfam" id="PF02817">
    <property type="entry name" value="E3_binding"/>
    <property type="match status" value="1"/>
</dbReference>
<dbReference type="Gene3D" id="3.30.559.10">
    <property type="entry name" value="Chloramphenicol acetyltransferase-like domain"/>
    <property type="match status" value="1"/>
</dbReference>
<dbReference type="RefSeq" id="WP_270026144.1">
    <property type="nucleotide sequence ID" value="NZ_JAPDDP010000026.1"/>
</dbReference>
<evidence type="ECO:0000256" key="2">
    <source>
        <dbReference type="ARBA" id="ARBA00011484"/>
    </source>
</evidence>
<gene>
    <name evidence="13" type="primary">aceF</name>
    <name evidence="13" type="ORF">OJ997_15935</name>
</gene>
<feature type="compositionally biased region" description="Low complexity" evidence="10">
    <location>
        <begin position="177"/>
        <end position="187"/>
    </location>
</feature>
<comment type="similarity">
    <text evidence="1 9">Belongs to the 2-oxoacid dehydrogenase family.</text>
</comment>
<evidence type="ECO:0000256" key="7">
    <source>
        <dbReference type="ARBA" id="ARBA00025211"/>
    </source>
</evidence>
<feature type="domain" description="Peripheral subunit-binding (PSBD)" evidence="12">
    <location>
        <begin position="138"/>
        <end position="175"/>
    </location>
</feature>
<dbReference type="FunFam" id="3.30.559.10:FF:000004">
    <property type="entry name" value="Acetyltransferase component of pyruvate dehydrogenase complex"/>
    <property type="match status" value="1"/>
</dbReference>
<dbReference type="Gene3D" id="4.10.320.10">
    <property type="entry name" value="E3-binding domain"/>
    <property type="match status" value="1"/>
</dbReference>
<dbReference type="Pfam" id="PF00364">
    <property type="entry name" value="Biotin_lipoyl"/>
    <property type="match status" value="1"/>
</dbReference>
<dbReference type="SUPFAM" id="SSF52777">
    <property type="entry name" value="CoA-dependent acyltransferases"/>
    <property type="match status" value="1"/>
</dbReference>
<organism evidence="13 14">
    <name type="scientific">Solirubrobacter phytolaccae</name>
    <dbReference type="NCBI Taxonomy" id="1404360"/>
    <lineage>
        <taxon>Bacteria</taxon>
        <taxon>Bacillati</taxon>
        <taxon>Actinomycetota</taxon>
        <taxon>Thermoleophilia</taxon>
        <taxon>Solirubrobacterales</taxon>
        <taxon>Solirubrobacteraceae</taxon>
        <taxon>Solirubrobacter</taxon>
    </lineage>
</organism>
<accession>A0A9X3N8L5</accession>
<dbReference type="InterPro" id="IPR006256">
    <property type="entry name" value="AcTrfase_Pyrv_DH_cplx"/>
</dbReference>
<dbReference type="PANTHER" id="PTHR43178:SF2">
    <property type="entry name" value="DIHYDROLIPOYLLYSINE-RESIDUE ACETYLTRANSFERASE COMPONENT OF PYRUVATE DEHYDROGENASE COMPLEX"/>
    <property type="match status" value="1"/>
</dbReference>
<dbReference type="GO" id="GO:0006086">
    <property type="term" value="P:pyruvate decarboxylation to acetyl-CoA"/>
    <property type="evidence" value="ECO:0007669"/>
    <property type="project" value="TreeGrafter"/>
</dbReference>
<dbReference type="EMBL" id="JAPDDP010000026">
    <property type="protein sequence ID" value="MDA0181793.1"/>
    <property type="molecule type" value="Genomic_DNA"/>
</dbReference>
<evidence type="ECO:0000256" key="9">
    <source>
        <dbReference type="RuleBase" id="RU361137"/>
    </source>
</evidence>
<dbReference type="EC" id="2.3.1.12" evidence="9"/>
<dbReference type="PANTHER" id="PTHR43178">
    <property type="entry name" value="DIHYDROLIPOAMIDE ACETYLTRANSFERASE COMPONENT OF PYRUVATE DEHYDROGENASE COMPLEX"/>
    <property type="match status" value="1"/>
</dbReference>
<feature type="region of interest" description="Disordered" evidence="10">
    <location>
        <begin position="156"/>
        <end position="189"/>
    </location>
</feature>
<proteinExistence type="inferred from homology"/>
<dbReference type="GO" id="GO:0005737">
    <property type="term" value="C:cytoplasm"/>
    <property type="evidence" value="ECO:0007669"/>
    <property type="project" value="TreeGrafter"/>
</dbReference>